<dbReference type="EMBL" id="CAUYUJ010021813">
    <property type="protein sequence ID" value="CAK0907140.1"/>
    <property type="molecule type" value="Genomic_DNA"/>
</dbReference>
<evidence type="ECO:0000313" key="2">
    <source>
        <dbReference type="EMBL" id="CAK0907140.1"/>
    </source>
</evidence>
<accession>A0ABN9Y8J0</accession>
<feature type="compositionally biased region" description="Low complexity" evidence="1">
    <location>
        <begin position="40"/>
        <end position="51"/>
    </location>
</feature>
<comment type="caution">
    <text evidence="2">The sequence shown here is derived from an EMBL/GenBank/DDBJ whole genome shotgun (WGS) entry which is preliminary data.</text>
</comment>
<keyword evidence="3" id="KW-1185">Reference proteome</keyword>
<sequence>MAASGVAKRHPTGTFDDADAFSLCRIPDPPTSAPTPAPTLAPTTSSPISATGDPHMTSVTGAKFDIVRTGNHTLLHIPRHSAADDALIDVRGVVKHEGPTCLDMYIDALHITGKWADDRQFGGLSFFADRRSEVSEGWMTFGKLEFKVVHGTTLGGVKYLNLLARHLAKVDLPIGGILGLDDHSSAATPEEECKRSISLLSASTAE</sequence>
<feature type="region of interest" description="Disordered" evidence="1">
    <location>
        <begin position="19"/>
        <end position="54"/>
    </location>
</feature>
<reference evidence="2" key="1">
    <citation type="submission" date="2023-10" db="EMBL/GenBank/DDBJ databases">
        <authorList>
            <person name="Chen Y."/>
            <person name="Shah S."/>
            <person name="Dougan E. K."/>
            <person name="Thang M."/>
            <person name="Chan C."/>
        </authorList>
    </citation>
    <scope>NUCLEOTIDE SEQUENCE [LARGE SCALE GENOMIC DNA]</scope>
</reference>
<proteinExistence type="predicted"/>
<organism evidence="2 3">
    <name type="scientific">Prorocentrum cordatum</name>
    <dbReference type="NCBI Taxonomy" id="2364126"/>
    <lineage>
        <taxon>Eukaryota</taxon>
        <taxon>Sar</taxon>
        <taxon>Alveolata</taxon>
        <taxon>Dinophyceae</taxon>
        <taxon>Prorocentrales</taxon>
        <taxon>Prorocentraceae</taxon>
        <taxon>Prorocentrum</taxon>
    </lineage>
</organism>
<evidence type="ECO:0000313" key="3">
    <source>
        <dbReference type="Proteomes" id="UP001189429"/>
    </source>
</evidence>
<protein>
    <submittedName>
        <fullName evidence="2">Uncharacterized protein</fullName>
    </submittedName>
</protein>
<evidence type="ECO:0000256" key="1">
    <source>
        <dbReference type="SAM" id="MobiDB-lite"/>
    </source>
</evidence>
<feature type="compositionally biased region" description="Pro residues" evidence="1">
    <location>
        <begin position="27"/>
        <end position="39"/>
    </location>
</feature>
<gene>
    <name evidence="2" type="ORF">PCOR1329_LOCUS82254</name>
</gene>
<name>A0ABN9Y8J0_9DINO</name>
<dbReference type="Proteomes" id="UP001189429">
    <property type="component" value="Unassembled WGS sequence"/>
</dbReference>